<dbReference type="AlphaFoldDB" id="A0AAD9P8K5"/>
<proteinExistence type="predicted"/>
<sequence>MSTGRSRHSSRASIGSRKSIGGQSNGHIHEEPIPVEVENITKFRLLRPGDHLAVAGDLHGEEYWYHGIFISFTRGVIDFRGEDLDEPYEGVLERKALLRVVDVLEYTDTSKDRLVRVHPPPEVCRPPDEVIAAAEHLLENPDEFGHHNFVTNNCQHFATFCKTGRKAPLVGFAEGVHHLNSPVELWRCNIM</sequence>
<keyword evidence="4" id="KW-1185">Reference proteome</keyword>
<evidence type="ECO:0000313" key="3">
    <source>
        <dbReference type="EMBL" id="KAK2190188.1"/>
    </source>
</evidence>
<evidence type="ECO:0000313" key="4">
    <source>
        <dbReference type="Proteomes" id="UP001209878"/>
    </source>
</evidence>
<protein>
    <recommendedName>
        <fullName evidence="2">LRAT domain-containing protein</fullName>
    </recommendedName>
</protein>
<dbReference type="Gene3D" id="3.90.1720.10">
    <property type="entry name" value="endopeptidase domain like (from Nostoc punctiforme)"/>
    <property type="match status" value="1"/>
</dbReference>
<organism evidence="3 4">
    <name type="scientific">Ridgeia piscesae</name>
    <name type="common">Tubeworm</name>
    <dbReference type="NCBI Taxonomy" id="27915"/>
    <lineage>
        <taxon>Eukaryota</taxon>
        <taxon>Metazoa</taxon>
        <taxon>Spiralia</taxon>
        <taxon>Lophotrochozoa</taxon>
        <taxon>Annelida</taxon>
        <taxon>Polychaeta</taxon>
        <taxon>Sedentaria</taxon>
        <taxon>Canalipalpata</taxon>
        <taxon>Sabellida</taxon>
        <taxon>Siboglinidae</taxon>
        <taxon>Ridgeia</taxon>
    </lineage>
</organism>
<feature type="domain" description="LRAT" evidence="2">
    <location>
        <begin position="46"/>
        <end position="166"/>
    </location>
</feature>
<dbReference type="InterPro" id="IPR007053">
    <property type="entry name" value="LRAT_dom"/>
</dbReference>
<evidence type="ECO:0000256" key="1">
    <source>
        <dbReference type="SAM" id="MobiDB-lite"/>
    </source>
</evidence>
<reference evidence="3" key="1">
    <citation type="journal article" date="2023" name="Mol. Biol. Evol.">
        <title>Third-Generation Sequencing Reveals the Adaptive Role of the Epigenome in Three Deep-Sea Polychaetes.</title>
        <authorList>
            <person name="Perez M."/>
            <person name="Aroh O."/>
            <person name="Sun Y."/>
            <person name="Lan Y."/>
            <person name="Juniper S.K."/>
            <person name="Young C.R."/>
            <person name="Angers B."/>
            <person name="Qian P.Y."/>
        </authorList>
    </citation>
    <scope>NUCLEOTIDE SEQUENCE</scope>
    <source>
        <strain evidence="3">R07B-5</strain>
    </source>
</reference>
<comment type="caution">
    <text evidence="3">The sequence shown here is derived from an EMBL/GenBank/DDBJ whole genome shotgun (WGS) entry which is preliminary data.</text>
</comment>
<dbReference type="PANTHER" id="PTHR46137:SF1">
    <property type="entry name" value="LRAT DOMAIN-CONTAINING PROTEIN"/>
    <property type="match status" value="1"/>
</dbReference>
<dbReference type="PANTHER" id="PTHR46137">
    <property type="entry name" value="OS05G0310600 PROTEIN"/>
    <property type="match status" value="1"/>
</dbReference>
<dbReference type="Pfam" id="PF04970">
    <property type="entry name" value="LRAT"/>
    <property type="match status" value="1"/>
</dbReference>
<dbReference type="EMBL" id="JAODUO010000086">
    <property type="protein sequence ID" value="KAK2190188.1"/>
    <property type="molecule type" value="Genomic_DNA"/>
</dbReference>
<accession>A0AAD9P8K5</accession>
<name>A0AAD9P8K5_RIDPI</name>
<feature type="compositionally biased region" description="Basic residues" evidence="1">
    <location>
        <begin position="1"/>
        <end position="10"/>
    </location>
</feature>
<gene>
    <name evidence="3" type="ORF">NP493_87g04009</name>
</gene>
<feature type="region of interest" description="Disordered" evidence="1">
    <location>
        <begin position="1"/>
        <end position="32"/>
    </location>
</feature>
<evidence type="ECO:0000259" key="2">
    <source>
        <dbReference type="Pfam" id="PF04970"/>
    </source>
</evidence>
<dbReference type="Proteomes" id="UP001209878">
    <property type="component" value="Unassembled WGS sequence"/>
</dbReference>